<dbReference type="Pfam" id="PF13302">
    <property type="entry name" value="Acetyltransf_3"/>
    <property type="match status" value="1"/>
</dbReference>
<dbReference type="EMBL" id="FZQA01000003">
    <property type="protein sequence ID" value="SNT73652.1"/>
    <property type="molecule type" value="Genomic_DNA"/>
</dbReference>
<dbReference type="PROSITE" id="PS51186">
    <property type="entry name" value="GNAT"/>
    <property type="match status" value="1"/>
</dbReference>
<accession>A0A239PUP8</accession>
<dbReference type="Proteomes" id="UP000198346">
    <property type="component" value="Unassembled WGS sequence"/>
</dbReference>
<dbReference type="OrthoDB" id="6293260at2"/>
<organism evidence="2 3">
    <name type="scientific">Amphiplicatus metriothermophilus</name>
    <dbReference type="NCBI Taxonomy" id="1519374"/>
    <lineage>
        <taxon>Bacteria</taxon>
        <taxon>Pseudomonadati</taxon>
        <taxon>Pseudomonadota</taxon>
        <taxon>Alphaproteobacteria</taxon>
        <taxon>Parvularculales</taxon>
        <taxon>Parvularculaceae</taxon>
        <taxon>Amphiplicatus</taxon>
    </lineage>
</organism>
<sequence length="175" mass="19517">MARLEIPLIETERLVLRGRRMEDFPAFAAMWAEEAVVRLIGGKPLTREQAWGKFSRETGDWALLGFGFWLVVEKATGAIVGDVGFSDFKRDIEPPLDGLLEFGWVLAGAAQGKGYATEAARAALNWAEANVPGRRKVCIINETNARSMRVAEKCGFREAWRATYRGEPVIVFERA</sequence>
<proteinExistence type="predicted"/>
<dbReference type="GO" id="GO:0016747">
    <property type="term" value="F:acyltransferase activity, transferring groups other than amino-acyl groups"/>
    <property type="evidence" value="ECO:0007669"/>
    <property type="project" value="InterPro"/>
</dbReference>
<keyword evidence="2" id="KW-0808">Transferase</keyword>
<dbReference type="PANTHER" id="PTHR43792:SF1">
    <property type="entry name" value="N-ACETYLTRANSFERASE DOMAIN-CONTAINING PROTEIN"/>
    <property type="match status" value="1"/>
</dbReference>
<gene>
    <name evidence="2" type="ORF">SAMN06297382_1924</name>
</gene>
<name>A0A239PUP8_9PROT</name>
<dbReference type="PANTHER" id="PTHR43792">
    <property type="entry name" value="GNAT FAMILY, PUTATIVE (AFU_ORTHOLOGUE AFUA_3G00765)-RELATED-RELATED"/>
    <property type="match status" value="1"/>
</dbReference>
<dbReference type="Gene3D" id="3.40.630.30">
    <property type="match status" value="1"/>
</dbReference>
<dbReference type="SUPFAM" id="SSF55729">
    <property type="entry name" value="Acyl-CoA N-acyltransferases (Nat)"/>
    <property type="match status" value="1"/>
</dbReference>
<reference evidence="2 3" key="1">
    <citation type="submission" date="2017-07" db="EMBL/GenBank/DDBJ databases">
        <authorList>
            <person name="Sun Z.S."/>
            <person name="Albrecht U."/>
            <person name="Echele G."/>
            <person name="Lee C.C."/>
        </authorList>
    </citation>
    <scope>NUCLEOTIDE SEQUENCE [LARGE SCALE GENOMIC DNA]</scope>
    <source>
        <strain evidence="2 3">CGMCC 1.12710</strain>
    </source>
</reference>
<dbReference type="InterPro" id="IPR016181">
    <property type="entry name" value="Acyl_CoA_acyltransferase"/>
</dbReference>
<dbReference type="InterPro" id="IPR051531">
    <property type="entry name" value="N-acetyltransferase"/>
</dbReference>
<evidence type="ECO:0000313" key="2">
    <source>
        <dbReference type="EMBL" id="SNT73652.1"/>
    </source>
</evidence>
<evidence type="ECO:0000259" key="1">
    <source>
        <dbReference type="PROSITE" id="PS51186"/>
    </source>
</evidence>
<dbReference type="InterPro" id="IPR000182">
    <property type="entry name" value="GNAT_dom"/>
</dbReference>
<feature type="domain" description="N-acetyltransferase" evidence="1">
    <location>
        <begin position="14"/>
        <end position="175"/>
    </location>
</feature>
<dbReference type="RefSeq" id="WP_089412374.1">
    <property type="nucleotide sequence ID" value="NZ_FZQA01000003.1"/>
</dbReference>
<keyword evidence="3" id="KW-1185">Reference proteome</keyword>
<dbReference type="AlphaFoldDB" id="A0A239PUP8"/>
<protein>
    <submittedName>
        <fullName evidence="2">Protein N-acetyltransferase, RimJ/RimL family</fullName>
    </submittedName>
</protein>
<evidence type="ECO:0000313" key="3">
    <source>
        <dbReference type="Proteomes" id="UP000198346"/>
    </source>
</evidence>